<protein>
    <submittedName>
        <fullName evidence="1">Putative conserved secreted protein</fullName>
    </submittedName>
</protein>
<name>A0A2M4D0D6_ANODA</name>
<sequence length="80" mass="8601">MLRSVCVSSALVASSRSTIEGAFRIVLAIATRCFSPPLNRKPRSPTCVSYFSGKLRMRSCMSALRAAIMTSASGAPTRPY</sequence>
<proteinExistence type="predicted"/>
<accession>A0A2M4D0D6</accession>
<evidence type="ECO:0000313" key="1">
    <source>
        <dbReference type="EMBL" id="MBW70999.1"/>
    </source>
</evidence>
<dbReference type="AlphaFoldDB" id="A0A2M4D0D6"/>
<dbReference type="EMBL" id="GGFL01006821">
    <property type="protein sequence ID" value="MBW70999.1"/>
    <property type="molecule type" value="Transcribed_RNA"/>
</dbReference>
<organism evidence="1">
    <name type="scientific">Anopheles darlingi</name>
    <name type="common">Mosquito</name>
    <dbReference type="NCBI Taxonomy" id="43151"/>
    <lineage>
        <taxon>Eukaryota</taxon>
        <taxon>Metazoa</taxon>
        <taxon>Ecdysozoa</taxon>
        <taxon>Arthropoda</taxon>
        <taxon>Hexapoda</taxon>
        <taxon>Insecta</taxon>
        <taxon>Pterygota</taxon>
        <taxon>Neoptera</taxon>
        <taxon>Endopterygota</taxon>
        <taxon>Diptera</taxon>
        <taxon>Nematocera</taxon>
        <taxon>Culicoidea</taxon>
        <taxon>Culicidae</taxon>
        <taxon>Anophelinae</taxon>
        <taxon>Anopheles</taxon>
    </lineage>
</organism>
<reference evidence="1" key="1">
    <citation type="submission" date="2018-01" db="EMBL/GenBank/DDBJ databases">
        <title>An insight into the sialome of Amazonian anophelines.</title>
        <authorList>
            <person name="Ribeiro J.M."/>
            <person name="Scarpassa V."/>
            <person name="Calvo E."/>
        </authorList>
    </citation>
    <scope>NUCLEOTIDE SEQUENCE</scope>
</reference>